<organism evidence="2 3">
    <name type="scientific">Amniculicola lignicola CBS 123094</name>
    <dbReference type="NCBI Taxonomy" id="1392246"/>
    <lineage>
        <taxon>Eukaryota</taxon>
        <taxon>Fungi</taxon>
        <taxon>Dikarya</taxon>
        <taxon>Ascomycota</taxon>
        <taxon>Pezizomycotina</taxon>
        <taxon>Dothideomycetes</taxon>
        <taxon>Pleosporomycetidae</taxon>
        <taxon>Pleosporales</taxon>
        <taxon>Amniculicolaceae</taxon>
        <taxon>Amniculicola</taxon>
    </lineage>
</organism>
<accession>A0A6A5X402</accession>
<evidence type="ECO:0000313" key="3">
    <source>
        <dbReference type="Proteomes" id="UP000799779"/>
    </source>
</evidence>
<sequence>MPSSSFTYQPLDAKKGSIRVIEVLPDLSTDGKVQCALRHTSIWHDYTCLSYMWGVGTRNLPTILLNYQLGEVRRNLFTFLEFARVKYPCQSLWIDAICINQDDDNEKASQVQQMGDIYKEACRVISWLGRDSTISKFFRTVHQKPNDQFSWEELPPWHVRKKDRAYWGLEPDTPWANTKITRSNNSIDQILAHDFAVNKYWKRAWITQEVSLARKLLLATDQEQLDYALISGRLNQRQTIHLPRSNLKGKGVAQLLSVSQNKECLHTLKSCDKSLCLCTIWIVDKTLGLDYQWSNKANIEIPVCQGYNKSDILPAECKSKTGLCFDLSSICQNLRGKFICYNGGKKGLLPVDELVPDCDSLGVTNRYRALCFEVPGTVRRGEKADDWYFVAFPMNTWMGLVRTQGTALDFALHEPLLRLNDQATIESLVSQSHSDFEYELH</sequence>
<dbReference type="PANTHER" id="PTHR24148">
    <property type="entry name" value="ANKYRIN REPEAT DOMAIN-CONTAINING PROTEIN 39 HOMOLOG-RELATED"/>
    <property type="match status" value="1"/>
</dbReference>
<feature type="domain" description="Heterokaryon incompatibility" evidence="1">
    <location>
        <begin position="46"/>
        <end position="209"/>
    </location>
</feature>
<keyword evidence="3" id="KW-1185">Reference proteome</keyword>
<evidence type="ECO:0000313" key="2">
    <source>
        <dbReference type="EMBL" id="KAF2007649.1"/>
    </source>
</evidence>
<dbReference type="InterPro" id="IPR010730">
    <property type="entry name" value="HET"/>
</dbReference>
<name>A0A6A5X402_9PLEO</name>
<dbReference type="EMBL" id="ML977556">
    <property type="protein sequence ID" value="KAF2007649.1"/>
    <property type="molecule type" value="Genomic_DNA"/>
</dbReference>
<dbReference type="OrthoDB" id="2157530at2759"/>
<dbReference type="Pfam" id="PF06985">
    <property type="entry name" value="HET"/>
    <property type="match status" value="1"/>
</dbReference>
<protein>
    <recommendedName>
        <fullName evidence="1">Heterokaryon incompatibility domain-containing protein</fullName>
    </recommendedName>
</protein>
<dbReference type="PANTHER" id="PTHR24148:SF73">
    <property type="entry name" value="HET DOMAIN PROTEIN (AFU_ORTHOLOGUE AFUA_8G01020)"/>
    <property type="match status" value="1"/>
</dbReference>
<reference evidence="2" key="1">
    <citation type="journal article" date="2020" name="Stud. Mycol.">
        <title>101 Dothideomycetes genomes: a test case for predicting lifestyles and emergence of pathogens.</title>
        <authorList>
            <person name="Haridas S."/>
            <person name="Albert R."/>
            <person name="Binder M."/>
            <person name="Bloem J."/>
            <person name="Labutti K."/>
            <person name="Salamov A."/>
            <person name="Andreopoulos B."/>
            <person name="Baker S."/>
            <person name="Barry K."/>
            <person name="Bills G."/>
            <person name="Bluhm B."/>
            <person name="Cannon C."/>
            <person name="Castanera R."/>
            <person name="Culley D."/>
            <person name="Daum C."/>
            <person name="Ezra D."/>
            <person name="Gonzalez J."/>
            <person name="Henrissat B."/>
            <person name="Kuo A."/>
            <person name="Liang C."/>
            <person name="Lipzen A."/>
            <person name="Lutzoni F."/>
            <person name="Magnuson J."/>
            <person name="Mondo S."/>
            <person name="Nolan M."/>
            <person name="Ohm R."/>
            <person name="Pangilinan J."/>
            <person name="Park H.-J."/>
            <person name="Ramirez L."/>
            <person name="Alfaro M."/>
            <person name="Sun H."/>
            <person name="Tritt A."/>
            <person name="Yoshinaga Y."/>
            <person name="Zwiers L.-H."/>
            <person name="Turgeon B."/>
            <person name="Goodwin S."/>
            <person name="Spatafora J."/>
            <person name="Crous P."/>
            <person name="Grigoriev I."/>
        </authorList>
    </citation>
    <scope>NUCLEOTIDE SEQUENCE</scope>
    <source>
        <strain evidence="2">CBS 123094</strain>
    </source>
</reference>
<dbReference type="AlphaFoldDB" id="A0A6A5X402"/>
<dbReference type="Proteomes" id="UP000799779">
    <property type="component" value="Unassembled WGS sequence"/>
</dbReference>
<gene>
    <name evidence="2" type="ORF">P154DRAFT_583794</name>
</gene>
<evidence type="ECO:0000259" key="1">
    <source>
        <dbReference type="Pfam" id="PF06985"/>
    </source>
</evidence>
<proteinExistence type="predicted"/>
<dbReference type="InterPro" id="IPR052895">
    <property type="entry name" value="HetReg/Transcr_Mod"/>
</dbReference>